<dbReference type="PATRIC" id="fig|991778.3.peg.5409"/>
<accession>F2AZF4</accession>
<sequence>MQFSVRTLLIAATLLGPVLGWYGPVAYISIRDLLFPQSSVQVKATVNRIRAKARLQRLIDRQTAWRTPAGVPEGIEMGMQADLWKR</sequence>
<gene>
    <name evidence="1" type="ORF">RBWH47_03405</name>
</gene>
<organism evidence="1 2">
    <name type="scientific">Rhodopirellula baltica WH47</name>
    <dbReference type="NCBI Taxonomy" id="991778"/>
    <lineage>
        <taxon>Bacteria</taxon>
        <taxon>Pseudomonadati</taxon>
        <taxon>Planctomycetota</taxon>
        <taxon>Planctomycetia</taxon>
        <taxon>Pirellulales</taxon>
        <taxon>Pirellulaceae</taxon>
        <taxon>Rhodopirellula</taxon>
    </lineage>
</organism>
<dbReference type="EMBL" id="AFAR01000258">
    <property type="protein sequence ID" value="EGF24950.1"/>
    <property type="molecule type" value="Genomic_DNA"/>
</dbReference>
<evidence type="ECO:0000313" key="1">
    <source>
        <dbReference type="EMBL" id="EGF24950.1"/>
    </source>
</evidence>
<name>F2AZF4_RHOBT</name>
<protein>
    <submittedName>
        <fullName evidence="1">Uncharacterized protein</fullName>
    </submittedName>
</protein>
<dbReference type="AlphaFoldDB" id="F2AZF4"/>
<evidence type="ECO:0000313" key="2">
    <source>
        <dbReference type="Proteomes" id="UP000006222"/>
    </source>
</evidence>
<comment type="caution">
    <text evidence="1">The sequence shown here is derived from an EMBL/GenBank/DDBJ whole genome shotgun (WGS) entry which is preliminary data.</text>
</comment>
<reference evidence="1 2" key="1">
    <citation type="journal article" date="2013" name="Mar. Genomics">
        <title>Expression of sulfatases in Rhodopirellula baltica and the diversity of sulfatases in the genus Rhodopirellula.</title>
        <authorList>
            <person name="Wegner C.E."/>
            <person name="Richter-Heitmann T."/>
            <person name="Klindworth A."/>
            <person name="Klockow C."/>
            <person name="Richter M."/>
            <person name="Achstetter T."/>
            <person name="Glockner F.O."/>
            <person name="Harder J."/>
        </authorList>
    </citation>
    <scope>NUCLEOTIDE SEQUENCE [LARGE SCALE GENOMIC DNA]</scope>
    <source>
        <strain evidence="1 2">WH47</strain>
    </source>
</reference>
<dbReference type="Proteomes" id="UP000006222">
    <property type="component" value="Unassembled WGS sequence"/>
</dbReference>
<proteinExistence type="predicted"/>